<dbReference type="AlphaFoldDB" id="A0A1A6GED3"/>
<dbReference type="GO" id="GO:0006355">
    <property type="term" value="P:regulation of DNA-templated transcription"/>
    <property type="evidence" value="ECO:0007669"/>
    <property type="project" value="InterPro"/>
</dbReference>
<dbReference type="InterPro" id="IPR001909">
    <property type="entry name" value="KRAB"/>
</dbReference>
<sequence>PTLVLLQTCPSAAEDEYILGYHIIKPDVIIKLEQGDEPWIREGGFSPQSCPDEIWQENGLMEKVRGNEKKQSRSTVFNYKSMVEKTGDVASKAINVERTLVPSRKVIPKCDSCEKSLACVSEFISSDGSYAQMKPDVCAGCGKSLLHVKLEKTHPGDDGSYEFSQNEDDYTLSEENIYQKIRILEKPFEYVECQKSFPKNTKGEKIRKEMGLAE</sequence>
<reference evidence="2 3" key="1">
    <citation type="submission" date="2016-06" db="EMBL/GenBank/DDBJ databases">
        <title>The Draft Genome Sequence and Annotation of the Desert Woodrat Neotoma lepida.</title>
        <authorList>
            <person name="Campbell M."/>
            <person name="Oakeson K.F."/>
            <person name="Yandell M."/>
            <person name="Halpert J.R."/>
            <person name="Dearing D."/>
        </authorList>
    </citation>
    <scope>NUCLEOTIDE SEQUENCE [LARGE SCALE GENOMIC DNA]</scope>
    <source>
        <strain evidence="2">417</strain>
        <tissue evidence="2">Liver</tissue>
    </source>
</reference>
<keyword evidence="3" id="KW-1185">Reference proteome</keyword>
<dbReference type="Proteomes" id="UP000092124">
    <property type="component" value="Unassembled WGS sequence"/>
</dbReference>
<feature type="domain" description="KRAB" evidence="1">
    <location>
        <begin position="1"/>
        <end position="51"/>
    </location>
</feature>
<dbReference type="PROSITE" id="PS50805">
    <property type="entry name" value="KRAB"/>
    <property type="match status" value="1"/>
</dbReference>
<organism evidence="2 3">
    <name type="scientific">Neotoma lepida</name>
    <name type="common">Desert woodrat</name>
    <dbReference type="NCBI Taxonomy" id="56216"/>
    <lineage>
        <taxon>Eukaryota</taxon>
        <taxon>Metazoa</taxon>
        <taxon>Chordata</taxon>
        <taxon>Craniata</taxon>
        <taxon>Vertebrata</taxon>
        <taxon>Euteleostomi</taxon>
        <taxon>Mammalia</taxon>
        <taxon>Eutheria</taxon>
        <taxon>Euarchontoglires</taxon>
        <taxon>Glires</taxon>
        <taxon>Rodentia</taxon>
        <taxon>Myomorpha</taxon>
        <taxon>Muroidea</taxon>
        <taxon>Cricetidae</taxon>
        <taxon>Neotominae</taxon>
        <taxon>Neotoma</taxon>
    </lineage>
</organism>
<name>A0A1A6GED3_NEOLE</name>
<dbReference type="OrthoDB" id="9411774at2759"/>
<evidence type="ECO:0000313" key="2">
    <source>
        <dbReference type="EMBL" id="OBS64601.1"/>
    </source>
</evidence>
<proteinExistence type="predicted"/>
<feature type="non-terminal residue" evidence="2">
    <location>
        <position position="1"/>
    </location>
</feature>
<evidence type="ECO:0000259" key="1">
    <source>
        <dbReference type="PROSITE" id="PS50805"/>
    </source>
</evidence>
<protein>
    <recommendedName>
        <fullName evidence="1">KRAB domain-containing protein</fullName>
    </recommendedName>
</protein>
<accession>A0A1A6GED3</accession>
<gene>
    <name evidence="2" type="ORF">A6R68_06870</name>
</gene>
<evidence type="ECO:0000313" key="3">
    <source>
        <dbReference type="Proteomes" id="UP000092124"/>
    </source>
</evidence>
<dbReference type="STRING" id="56216.A0A1A6GED3"/>
<dbReference type="EMBL" id="LZPO01097162">
    <property type="protein sequence ID" value="OBS64601.1"/>
    <property type="molecule type" value="Genomic_DNA"/>
</dbReference>
<feature type="non-terminal residue" evidence="2">
    <location>
        <position position="214"/>
    </location>
</feature>
<comment type="caution">
    <text evidence="2">The sequence shown here is derived from an EMBL/GenBank/DDBJ whole genome shotgun (WGS) entry which is preliminary data.</text>
</comment>